<dbReference type="EMBL" id="DS268110">
    <property type="protein sequence ID" value="KMM66684.1"/>
    <property type="molecule type" value="Genomic_DNA"/>
</dbReference>
<reference evidence="2 3" key="1">
    <citation type="submission" date="2007-06" db="EMBL/GenBank/DDBJ databases">
        <title>The Genome Sequence of Coccidioides posadasii RMSCC_3488.</title>
        <authorList>
            <consortium name="Coccidioides Genome Resources Consortium"/>
            <consortium name="The Broad Institute Genome Sequencing Platform"/>
            <person name="Henn M.R."/>
            <person name="Sykes S."/>
            <person name="Young S."/>
            <person name="Jaffe D."/>
            <person name="Berlin A."/>
            <person name="Alvarez P."/>
            <person name="Butler J."/>
            <person name="Gnerre S."/>
            <person name="Grabherr M."/>
            <person name="Mauceli E."/>
            <person name="Brockman W."/>
            <person name="Kodira C."/>
            <person name="Alvarado L."/>
            <person name="Zeng Q."/>
            <person name="Crawford M."/>
            <person name="Antoine C."/>
            <person name="Devon K."/>
            <person name="Galgiani J."/>
            <person name="Orsborn K."/>
            <person name="Lewis M.L."/>
            <person name="Nusbaum C."/>
            <person name="Galagan J."/>
            <person name="Birren B."/>
        </authorList>
    </citation>
    <scope>NUCLEOTIDE SEQUENCE [LARGE SCALE GENOMIC DNA]</scope>
    <source>
        <strain evidence="2 3">RMSCC 3488</strain>
    </source>
</reference>
<gene>
    <name evidence="2" type="ORF">CPAG_03022</name>
</gene>
<evidence type="ECO:0000313" key="3">
    <source>
        <dbReference type="Proteomes" id="UP000054567"/>
    </source>
</evidence>
<reference evidence="3" key="2">
    <citation type="journal article" date="2009" name="Genome Res.">
        <title>Comparative genomic analyses of the human fungal pathogens Coccidioides and their relatives.</title>
        <authorList>
            <person name="Sharpton T.J."/>
            <person name="Stajich J.E."/>
            <person name="Rounsley S.D."/>
            <person name="Gardner M.J."/>
            <person name="Wortman J.R."/>
            <person name="Jordar V.S."/>
            <person name="Maiti R."/>
            <person name="Kodira C.D."/>
            <person name="Neafsey D.E."/>
            <person name="Zeng Q."/>
            <person name="Hung C.-Y."/>
            <person name="McMahan C."/>
            <person name="Muszewska A."/>
            <person name="Grynberg M."/>
            <person name="Mandel M.A."/>
            <person name="Kellner E.M."/>
            <person name="Barker B.M."/>
            <person name="Galgiani J.N."/>
            <person name="Orbach M.J."/>
            <person name="Kirkland T.N."/>
            <person name="Cole G.T."/>
            <person name="Henn M.R."/>
            <person name="Birren B.W."/>
            <person name="Taylor J.W."/>
        </authorList>
    </citation>
    <scope>NUCLEOTIDE SEQUENCE [LARGE SCALE GENOMIC DNA]</scope>
    <source>
        <strain evidence="3">RMSCC 3488</strain>
    </source>
</reference>
<evidence type="ECO:0000256" key="1">
    <source>
        <dbReference type="SAM" id="MobiDB-lite"/>
    </source>
</evidence>
<protein>
    <submittedName>
        <fullName evidence="2">Uncharacterized protein</fullName>
    </submittedName>
</protein>
<feature type="region of interest" description="Disordered" evidence="1">
    <location>
        <begin position="22"/>
        <end position="59"/>
    </location>
</feature>
<dbReference type="AlphaFoldDB" id="A0A0J6FCS1"/>
<name>A0A0J6FCS1_COCPO</name>
<feature type="compositionally biased region" description="Low complexity" evidence="1">
    <location>
        <begin position="48"/>
        <end position="59"/>
    </location>
</feature>
<evidence type="ECO:0000313" key="2">
    <source>
        <dbReference type="EMBL" id="KMM66684.1"/>
    </source>
</evidence>
<dbReference type="VEuPathDB" id="FungiDB:CPAG_03022"/>
<proteinExistence type="predicted"/>
<organism evidence="2 3">
    <name type="scientific">Coccidioides posadasii RMSCC 3488</name>
    <dbReference type="NCBI Taxonomy" id="454284"/>
    <lineage>
        <taxon>Eukaryota</taxon>
        <taxon>Fungi</taxon>
        <taxon>Dikarya</taxon>
        <taxon>Ascomycota</taxon>
        <taxon>Pezizomycotina</taxon>
        <taxon>Eurotiomycetes</taxon>
        <taxon>Eurotiomycetidae</taxon>
        <taxon>Onygenales</taxon>
        <taxon>Onygenaceae</taxon>
        <taxon>Coccidioides</taxon>
    </lineage>
</organism>
<feature type="compositionally biased region" description="Polar residues" evidence="1">
    <location>
        <begin position="22"/>
        <end position="36"/>
    </location>
</feature>
<reference evidence="3" key="3">
    <citation type="journal article" date="2010" name="Genome Res.">
        <title>Population genomic sequencing of Coccidioides fungi reveals recent hybridization and transposon control.</title>
        <authorList>
            <person name="Neafsey D.E."/>
            <person name="Barker B.M."/>
            <person name="Sharpton T.J."/>
            <person name="Stajich J.E."/>
            <person name="Park D.J."/>
            <person name="Whiston E."/>
            <person name="Hung C.-Y."/>
            <person name="McMahan C."/>
            <person name="White J."/>
            <person name="Sykes S."/>
            <person name="Heiman D."/>
            <person name="Young S."/>
            <person name="Zeng Q."/>
            <person name="Abouelleil A."/>
            <person name="Aftuck L."/>
            <person name="Bessette D."/>
            <person name="Brown A."/>
            <person name="FitzGerald M."/>
            <person name="Lui A."/>
            <person name="Macdonald J.P."/>
            <person name="Priest M."/>
            <person name="Orbach M.J."/>
            <person name="Galgiani J.N."/>
            <person name="Kirkland T.N."/>
            <person name="Cole G.T."/>
            <person name="Birren B.W."/>
            <person name="Henn M.R."/>
            <person name="Taylor J.W."/>
            <person name="Rounsley S.D."/>
        </authorList>
    </citation>
    <scope>NUCLEOTIDE SEQUENCE [LARGE SCALE GENOMIC DNA]</scope>
    <source>
        <strain evidence="3">RMSCC 3488</strain>
    </source>
</reference>
<sequence length="126" mass="13336">MTGDDGTLHGYGFLHTAGNEQASQRFLQRSQPSSTVGLLPCPARAHGSRSSSLSGDSWGENAPPCMREIGLMAVDSNCIQDGARALTAFLKMPVGTVAASCSSSAAESFVWNHVTEIRVEGLQRCH</sequence>
<dbReference type="Proteomes" id="UP000054567">
    <property type="component" value="Unassembled WGS sequence"/>
</dbReference>
<accession>A0A0J6FCS1</accession>